<dbReference type="SMART" id="SM00881">
    <property type="entry name" value="CoA_binding"/>
    <property type="match status" value="1"/>
</dbReference>
<dbReference type="OrthoDB" id="9804695at2"/>
<dbReference type="Proteomes" id="UP000199163">
    <property type="component" value="Unassembled WGS sequence"/>
</dbReference>
<keyword evidence="3" id="KW-1185">Reference proteome</keyword>
<name>A0A1G7Z1C0_9BACI</name>
<dbReference type="Gene3D" id="3.40.50.720">
    <property type="entry name" value="NAD(P)-binding Rossmann-like Domain"/>
    <property type="match status" value="1"/>
</dbReference>
<evidence type="ECO:0000313" key="3">
    <source>
        <dbReference type="Proteomes" id="UP000199163"/>
    </source>
</evidence>
<feature type="domain" description="CoA-binding" evidence="1">
    <location>
        <begin position="16"/>
        <end position="108"/>
    </location>
</feature>
<dbReference type="PANTHER" id="PTHR33303:SF2">
    <property type="entry name" value="COA-BINDING DOMAIN-CONTAINING PROTEIN"/>
    <property type="match status" value="1"/>
</dbReference>
<dbReference type="Pfam" id="PF13380">
    <property type="entry name" value="CoA_binding_2"/>
    <property type="match status" value="1"/>
</dbReference>
<dbReference type="InterPro" id="IPR036291">
    <property type="entry name" value="NAD(P)-bd_dom_sf"/>
</dbReference>
<dbReference type="InterPro" id="IPR003781">
    <property type="entry name" value="CoA-bd"/>
</dbReference>
<sequence length="138" mass="15575">MSTLEYPTAKEIEHILKESQTIAVVGLSENPSRTSYQVSKVMQNFGYKIIPVNPKADEVLGEKAVSSLLDIDEEVDIINVFRRQEHLPAIAEEAAKTDADVFWTQLDLENEEAYHIAKEAGLTVVMDKCIKVEREKLQ</sequence>
<dbReference type="PANTHER" id="PTHR33303">
    <property type="entry name" value="CYTOPLASMIC PROTEIN-RELATED"/>
    <property type="match status" value="1"/>
</dbReference>
<dbReference type="EMBL" id="FNDK01000001">
    <property type="protein sequence ID" value="SDH02493.1"/>
    <property type="molecule type" value="Genomic_DNA"/>
</dbReference>
<organism evidence="2 3">
    <name type="scientific">Alteribacillus persepolensis</name>
    <dbReference type="NCBI Taxonomy" id="568899"/>
    <lineage>
        <taxon>Bacteria</taxon>
        <taxon>Bacillati</taxon>
        <taxon>Bacillota</taxon>
        <taxon>Bacilli</taxon>
        <taxon>Bacillales</taxon>
        <taxon>Bacillaceae</taxon>
        <taxon>Alteribacillus</taxon>
    </lineage>
</organism>
<gene>
    <name evidence="2" type="ORF">SAMN05192534_101360</name>
</gene>
<evidence type="ECO:0000313" key="2">
    <source>
        <dbReference type="EMBL" id="SDH02493.1"/>
    </source>
</evidence>
<dbReference type="SUPFAM" id="SSF51735">
    <property type="entry name" value="NAD(P)-binding Rossmann-fold domains"/>
    <property type="match status" value="1"/>
</dbReference>
<evidence type="ECO:0000259" key="1">
    <source>
        <dbReference type="SMART" id="SM00881"/>
    </source>
</evidence>
<proteinExistence type="predicted"/>
<accession>A0A1G7Z1C0</accession>
<dbReference type="STRING" id="568899.SAMN05192534_101360"/>
<reference evidence="3" key="1">
    <citation type="submission" date="2016-10" db="EMBL/GenBank/DDBJ databases">
        <authorList>
            <person name="Varghese N."/>
            <person name="Submissions S."/>
        </authorList>
    </citation>
    <scope>NUCLEOTIDE SEQUENCE [LARGE SCALE GENOMIC DNA]</scope>
    <source>
        <strain evidence="3">DSM 21632</strain>
    </source>
</reference>
<dbReference type="AlphaFoldDB" id="A0A1G7Z1C0"/>
<protein>
    <submittedName>
        <fullName evidence="2">Predicted CoA-binding protein</fullName>
    </submittedName>
</protein>
<dbReference type="RefSeq" id="WP_091270614.1">
    <property type="nucleotide sequence ID" value="NZ_FNDK01000001.1"/>
</dbReference>